<evidence type="ECO:0000256" key="4">
    <source>
        <dbReference type="ARBA" id="ARBA00022679"/>
    </source>
</evidence>
<dbReference type="eggNOG" id="COG0512">
    <property type="taxonomic scope" value="Bacteria"/>
</dbReference>
<accession>B9CYL8</accession>
<evidence type="ECO:0000313" key="14">
    <source>
        <dbReference type="Proteomes" id="UP000003082"/>
    </source>
</evidence>
<feature type="binding site" evidence="10">
    <location>
        <begin position="330"/>
        <end position="333"/>
    </location>
    <ligand>
        <name>5-phospho-alpha-D-ribose 1-diphosphate</name>
        <dbReference type="ChEBI" id="CHEBI:58017"/>
    </ligand>
</feature>
<dbReference type="Pfam" id="PF00117">
    <property type="entry name" value="GATase"/>
    <property type="match status" value="1"/>
</dbReference>
<dbReference type="SUPFAM" id="SSF52317">
    <property type="entry name" value="Class I glutamine amidotransferase-like"/>
    <property type="match status" value="1"/>
</dbReference>
<protein>
    <recommendedName>
        <fullName evidence="10">Anthranilate phosphoribosyltransferase</fullName>
        <ecNumber evidence="10">2.4.2.18</ecNumber>
    </recommendedName>
</protein>
<evidence type="ECO:0000256" key="7">
    <source>
        <dbReference type="ARBA" id="ARBA00023141"/>
    </source>
</evidence>
<evidence type="ECO:0000259" key="11">
    <source>
        <dbReference type="Pfam" id="PF00117"/>
    </source>
</evidence>
<dbReference type="InterPro" id="IPR006221">
    <property type="entry name" value="TrpG/PapA_dom"/>
</dbReference>
<proteinExistence type="inferred from homology"/>
<dbReference type="NCBIfam" id="TIGR01245">
    <property type="entry name" value="trpD"/>
    <property type="match status" value="1"/>
</dbReference>
<dbReference type="HAMAP" id="MF_00211">
    <property type="entry name" value="TrpD"/>
    <property type="match status" value="1"/>
</dbReference>
<feature type="binding site" evidence="10">
    <location>
        <position position="360"/>
    </location>
    <ligand>
        <name>5-phospho-alpha-D-ribose 1-diphosphate</name>
        <dbReference type="ChEBI" id="CHEBI:58017"/>
    </ligand>
</feature>
<feature type="binding site" evidence="10">
    <location>
        <position position="320"/>
    </location>
    <ligand>
        <name>anthranilate</name>
        <dbReference type="ChEBI" id="CHEBI:16567"/>
        <label>1</label>
    </ligand>
</feature>
<dbReference type="Gene3D" id="3.40.50.880">
    <property type="match status" value="1"/>
</dbReference>
<dbReference type="FunFam" id="3.40.1030.10:FF:000002">
    <property type="entry name" value="Anthranilate phosphoribosyltransferase"/>
    <property type="match status" value="1"/>
</dbReference>
<feature type="binding site" evidence="10">
    <location>
        <position position="467"/>
    </location>
    <ligand>
        <name>Mg(2+)</name>
        <dbReference type="ChEBI" id="CHEBI:18420"/>
        <label>2</label>
    </ligand>
</feature>
<dbReference type="NCBIfam" id="TIGR00566">
    <property type="entry name" value="trpG_papA"/>
    <property type="match status" value="1"/>
</dbReference>
<dbReference type="EMBL" id="ACFU01000002">
    <property type="protein sequence ID" value="EEF15143.1"/>
    <property type="molecule type" value="Genomic_DNA"/>
</dbReference>
<keyword evidence="2 10" id="KW-0028">Amino-acid biosynthesis</keyword>
<feature type="binding site" evidence="10">
    <location>
        <position position="467"/>
    </location>
    <ligand>
        <name>Mg(2+)</name>
        <dbReference type="ChEBI" id="CHEBI:18420"/>
        <label>1</label>
    </ligand>
</feature>
<gene>
    <name evidence="10 13" type="primary">trpD</name>
    <name evidence="13" type="ORF">CAMRE0001_1845</name>
</gene>
<comment type="similarity">
    <text evidence="10">Belongs to the anthranilate phosphoribosyltransferase family.</text>
</comment>
<dbReference type="PRINTS" id="PR00097">
    <property type="entry name" value="ANTSNTHASEII"/>
</dbReference>
<dbReference type="UniPathway" id="UPA00035">
    <property type="reaction ID" value="UER00041"/>
</dbReference>
<sequence>MIFGVLKLKFDEDKACSLSSQILTKSTKSTRETSRQKGEILILLIDNYDSFVFNVEQYLRELTSEEVRCVRNDKITMDEIRRLNPSKIILSPGPKHPQDSGICLEILRSDIAAPVLGICLGHQAIGLANGAKIKRLQKPYHGKTSLIKVSHKEPLFTGLPDEFEVMRYHSLYVDELPSNLQVTAVSEDGVVMALSVKDRPIFGIQFYPESYFTQYGKKIIENFINYEAAPAAEVAKEPRIRPLKPFLIKLQENERLDDRDFEQICEIIASKEYEITQLAALLVLISEKSLYPQSLASLVKNILKYSQTYRDPSPMIDLCGTGGDGFRTINISTTVAFILASMGVKVAKHGNKAVSSKSGSSDVLEILGVQNSNSLLRQRELLNDKNLAFFHAPFFHPLVGEVREVRRRLGIRTVFNVLGPLLNPNLALKNQLAGVYHKPVLRLYAETLQLLGRERALVVRGEDGLDEISLCDETRVVELRGGQISEYSITPEQFGFKRAFHSEIEGSDGEQNAEILKQILKGELDGPKFDIVVLNAMFALYCADVVASPAEAKPLILEAIGSGKVYRYFENYVRDDA</sequence>
<feature type="domain" description="Glycosyl transferase family 3" evidence="12">
    <location>
        <begin position="314"/>
        <end position="564"/>
    </location>
</feature>
<dbReference type="EC" id="2.4.2.18" evidence="10"/>
<dbReference type="Gene3D" id="1.20.970.10">
    <property type="entry name" value="Transferase, Pyrimidine Nucleoside Phosphorylase, Chain C"/>
    <property type="match status" value="1"/>
</dbReference>
<keyword evidence="10" id="KW-0460">Magnesium</keyword>
<keyword evidence="14" id="KW-1185">Reference proteome</keyword>
<feature type="binding site" evidence="10">
    <location>
        <position position="332"/>
    </location>
    <ligand>
        <name>Mg(2+)</name>
        <dbReference type="ChEBI" id="CHEBI:18420"/>
        <label>1</label>
    </ligand>
</feature>
<feature type="binding site" evidence="10">
    <location>
        <begin position="348"/>
        <end position="356"/>
    </location>
    <ligand>
        <name>5-phospho-alpha-D-ribose 1-diphosphate</name>
        <dbReference type="ChEBI" id="CHEBI:58017"/>
    </ligand>
</feature>
<keyword evidence="6" id="KW-0315">Glutamine amidotransferase</keyword>
<feature type="binding site" evidence="10">
    <location>
        <position position="466"/>
    </location>
    <ligand>
        <name>Mg(2+)</name>
        <dbReference type="ChEBI" id="CHEBI:18420"/>
        <label>2</label>
    </ligand>
</feature>
<evidence type="ECO:0000256" key="10">
    <source>
        <dbReference type="HAMAP-Rule" id="MF_00211"/>
    </source>
</evidence>
<dbReference type="AlphaFoldDB" id="B9CYL8"/>
<comment type="subunit">
    <text evidence="10">Homodimer.</text>
</comment>
<reference evidence="13 14" key="1">
    <citation type="submission" date="2008-08" db="EMBL/GenBank/DDBJ databases">
        <authorList>
            <person name="Madupu R."/>
            <person name="Durkin A.S."/>
            <person name="Torralba M."/>
            <person name="Methe B."/>
            <person name="Sutton G.G."/>
            <person name="Strausberg R.L."/>
            <person name="Nelson K.E."/>
        </authorList>
    </citation>
    <scope>NUCLEOTIDE SEQUENCE [LARGE SCALE GENOMIC DNA]</scope>
    <source>
        <strain evidence="13 14">RM3267</strain>
    </source>
</reference>
<dbReference type="Pfam" id="PF00591">
    <property type="entry name" value="Glycos_transf_3"/>
    <property type="match status" value="1"/>
</dbReference>
<evidence type="ECO:0000256" key="5">
    <source>
        <dbReference type="ARBA" id="ARBA00022822"/>
    </source>
</evidence>
<feature type="domain" description="Glutamine amidotransferase" evidence="11">
    <location>
        <begin position="43"/>
        <end position="224"/>
    </location>
</feature>
<evidence type="ECO:0000313" key="13">
    <source>
        <dbReference type="EMBL" id="EEF15143.1"/>
    </source>
</evidence>
<dbReference type="InterPro" id="IPR005940">
    <property type="entry name" value="Anthranilate_Pribosyl_Tfrase"/>
</dbReference>
<comment type="cofactor">
    <cofactor evidence="10">
        <name>Mg(2+)</name>
        <dbReference type="ChEBI" id="CHEBI:18420"/>
    </cofactor>
    <text evidence="10">Binds 2 magnesium ions per monomer.</text>
</comment>
<evidence type="ECO:0000259" key="12">
    <source>
        <dbReference type="Pfam" id="PF00591"/>
    </source>
</evidence>
<keyword evidence="7 10" id="KW-0057">Aromatic amino acid biosynthesis</keyword>
<dbReference type="STRING" id="553218.CAMRE0001_1845"/>
<comment type="similarity">
    <text evidence="9">In the C-terminal section; belongs to the anthranilate phosphoribosyltransferase family.</text>
</comment>
<dbReference type="FunFam" id="3.40.50.880:FF:000003">
    <property type="entry name" value="Anthranilate synthase component II"/>
    <property type="match status" value="1"/>
</dbReference>
<keyword evidence="3 10" id="KW-0328">Glycosyltransferase</keyword>
<dbReference type="PANTHER" id="PTHR43285:SF2">
    <property type="entry name" value="ANTHRANILATE PHOSPHORIBOSYLTRANSFERASE"/>
    <property type="match status" value="1"/>
</dbReference>
<feature type="binding site" evidence="10">
    <location>
        <position position="328"/>
    </location>
    <ligand>
        <name>5-phospho-alpha-D-ribose 1-diphosphate</name>
        <dbReference type="ChEBI" id="CHEBI:58017"/>
    </ligand>
</feature>
<dbReference type="InterPro" id="IPR017926">
    <property type="entry name" value="GATASE"/>
</dbReference>
<feature type="binding site" evidence="10">
    <location>
        <position position="406"/>
    </location>
    <ligand>
        <name>anthranilate</name>
        <dbReference type="ChEBI" id="CHEBI:16567"/>
        <label>2</label>
    </ligand>
</feature>
<comment type="catalytic activity">
    <reaction evidence="8 10">
        <text>N-(5-phospho-beta-D-ribosyl)anthranilate + diphosphate = 5-phospho-alpha-D-ribose 1-diphosphate + anthranilate</text>
        <dbReference type="Rhea" id="RHEA:11768"/>
        <dbReference type="ChEBI" id="CHEBI:16567"/>
        <dbReference type="ChEBI" id="CHEBI:18277"/>
        <dbReference type="ChEBI" id="CHEBI:33019"/>
        <dbReference type="ChEBI" id="CHEBI:58017"/>
        <dbReference type="EC" id="2.4.2.18"/>
    </reaction>
</comment>
<dbReference type="GO" id="GO:0004048">
    <property type="term" value="F:anthranilate phosphoribosyltransferase activity"/>
    <property type="evidence" value="ECO:0007669"/>
    <property type="project" value="UniProtKB-UniRule"/>
</dbReference>
<feature type="binding site" evidence="10">
    <location>
        <position position="320"/>
    </location>
    <ligand>
        <name>5-phospho-alpha-D-ribose 1-diphosphate</name>
        <dbReference type="ChEBI" id="CHEBI:58017"/>
    </ligand>
</feature>
<dbReference type="GO" id="GO:0000162">
    <property type="term" value="P:L-tryptophan biosynthetic process"/>
    <property type="evidence" value="ECO:0007669"/>
    <property type="project" value="UniProtKB-UniRule"/>
</dbReference>
<evidence type="ECO:0000256" key="1">
    <source>
        <dbReference type="ARBA" id="ARBA00004907"/>
    </source>
</evidence>
<comment type="caution">
    <text evidence="10">Lacks conserved residue(s) required for the propagation of feature annotation.</text>
</comment>
<evidence type="ECO:0000256" key="6">
    <source>
        <dbReference type="ARBA" id="ARBA00022962"/>
    </source>
</evidence>
<organism evidence="13 14">
    <name type="scientific">Campylobacter rectus RM3267</name>
    <dbReference type="NCBI Taxonomy" id="553218"/>
    <lineage>
        <taxon>Bacteria</taxon>
        <taxon>Pseudomonadati</taxon>
        <taxon>Campylobacterota</taxon>
        <taxon>Epsilonproteobacteria</taxon>
        <taxon>Campylobacterales</taxon>
        <taxon>Campylobacteraceae</taxon>
        <taxon>Campylobacter</taxon>
    </lineage>
</organism>
<evidence type="ECO:0000256" key="3">
    <source>
        <dbReference type="ARBA" id="ARBA00022676"/>
    </source>
</evidence>
<dbReference type="InterPro" id="IPR029062">
    <property type="entry name" value="Class_I_gatase-like"/>
</dbReference>
<feature type="binding site" evidence="10">
    <location>
        <begin position="323"/>
        <end position="324"/>
    </location>
    <ligand>
        <name>5-phospho-alpha-D-ribose 1-diphosphate</name>
        <dbReference type="ChEBI" id="CHEBI:58017"/>
    </ligand>
</feature>
<dbReference type="CDD" id="cd01743">
    <property type="entry name" value="GATase1_Anthranilate_Synthase"/>
    <property type="match status" value="1"/>
</dbReference>
<name>B9CYL8_CAMRE</name>
<dbReference type="GO" id="GO:0000287">
    <property type="term" value="F:magnesium ion binding"/>
    <property type="evidence" value="ECO:0007669"/>
    <property type="project" value="UniProtKB-UniRule"/>
</dbReference>
<dbReference type="InterPro" id="IPR035902">
    <property type="entry name" value="Nuc_phospho_transferase"/>
</dbReference>
<feature type="binding site" evidence="10">
    <location>
        <position position="351"/>
    </location>
    <ligand>
        <name>anthranilate</name>
        <dbReference type="ChEBI" id="CHEBI:16567"/>
        <label>1</label>
    </ligand>
</feature>
<dbReference type="Gene3D" id="3.40.1030.10">
    <property type="entry name" value="Nucleoside phosphorylase/phosphoribosyltransferase catalytic domain"/>
    <property type="match status" value="1"/>
</dbReference>
<evidence type="ECO:0000256" key="2">
    <source>
        <dbReference type="ARBA" id="ARBA00022605"/>
    </source>
</evidence>
<comment type="pathway">
    <text evidence="1 10">Amino-acid biosynthesis; L-tryptophan biosynthesis; L-tryptophan from chorismate: step 2/5.</text>
</comment>
<dbReference type="PRINTS" id="PR00096">
    <property type="entry name" value="GATASE"/>
</dbReference>
<dbReference type="PROSITE" id="PS51273">
    <property type="entry name" value="GATASE_TYPE_1"/>
    <property type="match status" value="1"/>
</dbReference>
<evidence type="ECO:0000256" key="8">
    <source>
        <dbReference type="ARBA" id="ARBA00052328"/>
    </source>
</evidence>
<dbReference type="PANTHER" id="PTHR43285">
    <property type="entry name" value="ANTHRANILATE PHOSPHORIBOSYLTRANSFERASE"/>
    <property type="match status" value="1"/>
</dbReference>
<comment type="caution">
    <text evidence="13">The sequence shown here is derived from an EMBL/GenBank/DDBJ whole genome shotgun (WGS) entry which is preliminary data.</text>
</comment>
<keyword evidence="5 10" id="KW-0822">Tryptophan biosynthesis</keyword>
<dbReference type="GO" id="GO:0005829">
    <property type="term" value="C:cytosol"/>
    <property type="evidence" value="ECO:0007669"/>
    <property type="project" value="TreeGrafter"/>
</dbReference>
<dbReference type="PRINTS" id="PR00099">
    <property type="entry name" value="CPSGATASE"/>
</dbReference>
<keyword evidence="4 10" id="KW-0808">Transferase</keyword>
<evidence type="ECO:0000256" key="9">
    <source>
        <dbReference type="ARBA" id="ARBA00061188"/>
    </source>
</evidence>
<comment type="function">
    <text evidence="10">Catalyzes the transfer of the phosphoribosyl group of 5-phosphorylribose-1-pyrophosphate (PRPP) to anthranilate to yield N-(5'-phosphoribosyl)-anthranilate (PRA).</text>
</comment>
<dbReference type="eggNOG" id="COG0547">
    <property type="taxonomic scope" value="Bacteria"/>
</dbReference>
<keyword evidence="10" id="KW-0479">Metal-binding</keyword>
<dbReference type="InterPro" id="IPR000312">
    <property type="entry name" value="Glycosyl_Trfase_fam3"/>
</dbReference>
<dbReference type="SUPFAM" id="SSF52418">
    <property type="entry name" value="Nucleoside phosphorylase/phosphoribosyltransferase catalytic domain"/>
    <property type="match status" value="1"/>
</dbReference>
<dbReference type="Proteomes" id="UP000003082">
    <property type="component" value="Unassembled WGS sequence"/>
</dbReference>